<dbReference type="EMBL" id="KN817652">
    <property type="protein sequence ID" value="KJA15179.1"/>
    <property type="molecule type" value="Genomic_DNA"/>
</dbReference>
<evidence type="ECO:0000313" key="2">
    <source>
        <dbReference type="EMBL" id="KJA15179.1"/>
    </source>
</evidence>
<dbReference type="Pfam" id="PF20149">
    <property type="entry name" value="DUF6532"/>
    <property type="match status" value="1"/>
</dbReference>
<dbReference type="OrthoDB" id="3225557at2759"/>
<dbReference type="AlphaFoldDB" id="A0A0D2N7Z3"/>
<evidence type="ECO:0000313" key="3">
    <source>
        <dbReference type="Proteomes" id="UP000054270"/>
    </source>
</evidence>
<proteinExistence type="predicted"/>
<sequence length="209" mass="23546">VHLRGTGLMQQNAFIRTLCLEAIKVVETTVVTEQAWLELNRTADYQCKVLLHAFGLLVKQNSEYRGTRRRIKQDETFLKHIGKWVMMDRLAHARGAVKSKGVDRVAFFQLGIDDVRASCASALMLSDRYACPGHWGFDILFWIIKNSKIFHNSGLIAILKQSFFAAPASFGCNCTEHYVCFHTSCMEPEFSQSLVALATAGVRQPCPFV</sequence>
<dbReference type="STRING" id="945553.A0A0D2N7Z3"/>
<keyword evidence="3" id="KW-1185">Reference proteome</keyword>
<name>A0A0D2N7Z3_HYPSF</name>
<evidence type="ECO:0000259" key="1">
    <source>
        <dbReference type="Pfam" id="PF20149"/>
    </source>
</evidence>
<reference evidence="3" key="1">
    <citation type="submission" date="2014-04" db="EMBL/GenBank/DDBJ databases">
        <title>Evolutionary Origins and Diversification of the Mycorrhizal Mutualists.</title>
        <authorList>
            <consortium name="DOE Joint Genome Institute"/>
            <consortium name="Mycorrhizal Genomics Consortium"/>
            <person name="Kohler A."/>
            <person name="Kuo A."/>
            <person name="Nagy L.G."/>
            <person name="Floudas D."/>
            <person name="Copeland A."/>
            <person name="Barry K.W."/>
            <person name="Cichocki N."/>
            <person name="Veneault-Fourrey C."/>
            <person name="LaButti K."/>
            <person name="Lindquist E.A."/>
            <person name="Lipzen A."/>
            <person name="Lundell T."/>
            <person name="Morin E."/>
            <person name="Murat C."/>
            <person name="Riley R."/>
            <person name="Ohm R."/>
            <person name="Sun H."/>
            <person name="Tunlid A."/>
            <person name="Henrissat B."/>
            <person name="Grigoriev I.V."/>
            <person name="Hibbett D.S."/>
            <person name="Martin F."/>
        </authorList>
    </citation>
    <scope>NUCLEOTIDE SEQUENCE [LARGE SCALE GENOMIC DNA]</scope>
    <source>
        <strain evidence="3">FD-334 SS-4</strain>
    </source>
</reference>
<feature type="domain" description="DUF6532" evidence="1">
    <location>
        <begin position="21"/>
        <end position="202"/>
    </location>
</feature>
<gene>
    <name evidence="2" type="ORF">HYPSUDRAFT_149507</name>
</gene>
<feature type="non-terminal residue" evidence="2">
    <location>
        <position position="1"/>
    </location>
</feature>
<accession>A0A0D2N7Z3</accession>
<dbReference type="InterPro" id="IPR045341">
    <property type="entry name" value="DUF6532"/>
</dbReference>
<dbReference type="Proteomes" id="UP000054270">
    <property type="component" value="Unassembled WGS sequence"/>
</dbReference>
<organism evidence="2 3">
    <name type="scientific">Hypholoma sublateritium (strain FD-334 SS-4)</name>
    <dbReference type="NCBI Taxonomy" id="945553"/>
    <lineage>
        <taxon>Eukaryota</taxon>
        <taxon>Fungi</taxon>
        <taxon>Dikarya</taxon>
        <taxon>Basidiomycota</taxon>
        <taxon>Agaricomycotina</taxon>
        <taxon>Agaricomycetes</taxon>
        <taxon>Agaricomycetidae</taxon>
        <taxon>Agaricales</taxon>
        <taxon>Agaricineae</taxon>
        <taxon>Strophariaceae</taxon>
        <taxon>Hypholoma</taxon>
    </lineage>
</organism>
<protein>
    <recommendedName>
        <fullName evidence="1">DUF6532 domain-containing protein</fullName>
    </recommendedName>
</protein>